<dbReference type="AlphaFoldDB" id="A0A0H4T6J4"/>
<evidence type="ECO:0000256" key="5">
    <source>
        <dbReference type="HAMAP-Rule" id="MF_00374"/>
    </source>
</evidence>
<dbReference type="Gene3D" id="1.10.287.310">
    <property type="match status" value="1"/>
</dbReference>
<evidence type="ECO:0000256" key="2">
    <source>
        <dbReference type="ARBA" id="ARBA00022980"/>
    </source>
</evidence>
<evidence type="ECO:0000256" key="4">
    <source>
        <dbReference type="ARBA" id="ARBA00035204"/>
    </source>
</evidence>
<dbReference type="NCBIfam" id="TIGR00012">
    <property type="entry name" value="L29"/>
    <property type="match status" value="1"/>
</dbReference>
<accession>A0A0H4T6J4</accession>
<keyword evidence="2 5" id="KW-0689">Ribosomal protein</keyword>
<dbReference type="SUPFAM" id="SSF46561">
    <property type="entry name" value="Ribosomal protein L29 (L29p)"/>
    <property type="match status" value="1"/>
</dbReference>
<dbReference type="GO" id="GO:0006412">
    <property type="term" value="P:translation"/>
    <property type="evidence" value="ECO:0007669"/>
    <property type="project" value="UniProtKB-UniRule"/>
</dbReference>
<comment type="similarity">
    <text evidence="1 5">Belongs to the universal ribosomal protein uL29 family.</text>
</comment>
<dbReference type="PANTHER" id="PTHR10916:SF0">
    <property type="entry name" value="LARGE RIBOSOMAL SUBUNIT PROTEIN UL29C"/>
    <property type="match status" value="1"/>
</dbReference>
<dbReference type="GO" id="GO:0003735">
    <property type="term" value="F:structural constituent of ribosome"/>
    <property type="evidence" value="ECO:0007669"/>
    <property type="project" value="InterPro"/>
</dbReference>
<dbReference type="InterPro" id="IPR050063">
    <property type="entry name" value="Ribosomal_protein_uL29"/>
</dbReference>
<dbReference type="EMBL" id="KT006990">
    <property type="protein sequence ID" value="AKQ02052.1"/>
    <property type="molecule type" value="Genomic_DNA"/>
</dbReference>
<sequence>MKPKKFRELGDEELQAKESELHEQVFRLRIQKATGQLDQVGKIRALRKDLARVKTIRGERKRSQL</sequence>
<dbReference type="InterPro" id="IPR036049">
    <property type="entry name" value="Ribosomal_uL29_sf"/>
</dbReference>
<dbReference type="GO" id="GO:0022625">
    <property type="term" value="C:cytosolic large ribosomal subunit"/>
    <property type="evidence" value="ECO:0007669"/>
    <property type="project" value="TreeGrafter"/>
</dbReference>
<gene>
    <name evidence="5" type="primary">rpmC</name>
</gene>
<proteinExistence type="inferred from homology"/>
<evidence type="ECO:0000256" key="3">
    <source>
        <dbReference type="ARBA" id="ARBA00023274"/>
    </source>
</evidence>
<dbReference type="InterPro" id="IPR001854">
    <property type="entry name" value="Ribosomal_uL29"/>
</dbReference>
<keyword evidence="3 5" id="KW-0687">Ribonucleoprotein</keyword>
<dbReference type="CDD" id="cd00427">
    <property type="entry name" value="Ribosomal_L29_HIP"/>
    <property type="match status" value="1"/>
</dbReference>
<organism evidence="6">
    <name type="scientific">uncultured Acidobacteria bacterium Rifle_16ft_4_minimus_33611</name>
    <dbReference type="NCBI Taxonomy" id="1665085"/>
    <lineage>
        <taxon>Bacteria</taxon>
        <taxon>Pseudomonadati</taxon>
        <taxon>Acidobacteriota</taxon>
        <taxon>environmental samples</taxon>
    </lineage>
</organism>
<dbReference type="PANTHER" id="PTHR10916">
    <property type="entry name" value="60S RIBOSOMAL PROTEIN L35/50S RIBOSOMAL PROTEIN L29"/>
    <property type="match status" value="1"/>
</dbReference>
<evidence type="ECO:0000256" key="1">
    <source>
        <dbReference type="ARBA" id="ARBA00009254"/>
    </source>
</evidence>
<name>A0A0H4T6J4_9BACT</name>
<dbReference type="FunFam" id="1.10.287.310:FF:000001">
    <property type="entry name" value="50S ribosomal protein L29"/>
    <property type="match status" value="1"/>
</dbReference>
<protein>
    <recommendedName>
        <fullName evidence="4 5">Large ribosomal subunit protein uL29</fullName>
    </recommendedName>
</protein>
<reference evidence="6" key="1">
    <citation type="journal article" date="2015" name="ISME J.">
        <title>Aquifer environment selects for microbial species cohorts in sediment and groundwater.</title>
        <authorList>
            <person name="Hug L.A."/>
            <person name="Thomas B.C."/>
            <person name="Brown C.T."/>
            <person name="Frischkorn K.R."/>
            <person name="Williams K.H."/>
            <person name="Tringe S.G."/>
            <person name="Banfield J.F."/>
        </authorList>
    </citation>
    <scope>NUCLEOTIDE SEQUENCE</scope>
</reference>
<dbReference type="Pfam" id="PF00831">
    <property type="entry name" value="Ribosomal_L29"/>
    <property type="match status" value="1"/>
</dbReference>
<dbReference type="HAMAP" id="MF_00374">
    <property type="entry name" value="Ribosomal_uL29"/>
    <property type="match status" value="1"/>
</dbReference>
<evidence type="ECO:0000313" key="6">
    <source>
        <dbReference type="EMBL" id="AKQ02052.1"/>
    </source>
</evidence>